<dbReference type="PANTHER" id="PTHR43022:SF1">
    <property type="entry name" value="PROTEIN SMF"/>
    <property type="match status" value="1"/>
</dbReference>
<dbReference type="EMBL" id="JAPDIA010000008">
    <property type="protein sequence ID" value="MDG0812416.1"/>
    <property type="molecule type" value="Genomic_DNA"/>
</dbReference>
<proteinExistence type="inferred from homology"/>
<feature type="domain" description="DprA winged helix" evidence="3">
    <location>
        <begin position="60"/>
        <end position="114"/>
    </location>
</feature>
<dbReference type="AlphaFoldDB" id="A0A9X4KXY2"/>
<comment type="caution">
    <text evidence="4">The sequence shown here is derived from an EMBL/GenBank/DDBJ whole genome shotgun (WGS) entry which is preliminary data.</text>
</comment>
<dbReference type="InterPro" id="IPR041614">
    <property type="entry name" value="DprA_WH"/>
</dbReference>
<evidence type="ECO:0000256" key="1">
    <source>
        <dbReference type="ARBA" id="ARBA00006525"/>
    </source>
</evidence>
<dbReference type="PANTHER" id="PTHR43022">
    <property type="entry name" value="PROTEIN SMF"/>
    <property type="match status" value="1"/>
</dbReference>
<gene>
    <name evidence="4" type="ORF">OMP40_26035</name>
</gene>
<dbReference type="Gene3D" id="1.10.10.10">
    <property type="entry name" value="Winged helix-like DNA-binding domain superfamily/Winged helix DNA-binding domain"/>
    <property type="match status" value="1"/>
</dbReference>
<name>A0A9X4KXY2_9BACL</name>
<sequence>MKENRDVFAVPGPINSPRSRGTLELLRDGAAAQVLDAEDVIKQYRRYLNGVRIPEMPSYSEPELTEQEARIYRLLSDGPASAEELSHRSGLTFGLLHAVLISLQIKQRIHQQPGSVYIAL</sequence>
<reference evidence="4" key="1">
    <citation type="submission" date="2022-10" db="EMBL/GenBank/DDBJ databases">
        <title>Comparative genomic analysis of Cohnella hashimotonis sp. nov., isolated from the International Space Station.</title>
        <authorList>
            <person name="Simpson A."/>
            <person name="Venkateswaran K."/>
        </authorList>
    </citation>
    <scope>NUCLEOTIDE SEQUENCE</scope>
    <source>
        <strain evidence="4">DSM 28161</strain>
    </source>
</reference>
<dbReference type="Pfam" id="PF17782">
    <property type="entry name" value="WHD_DprA"/>
    <property type="match status" value="1"/>
</dbReference>
<dbReference type="Pfam" id="PF02481">
    <property type="entry name" value="DNA_processg_A"/>
    <property type="match status" value="1"/>
</dbReference>
<dbReference type="Proteomes" id="UP001153404">
    <property type="component" value="Unassembled WGS sequence"/>
</dbReference>
<evidence type="ECO:0008006" key="6">
    <source>
        <dbReference type="Google" id="ProtNLM"/>
    </source>
</evidence>
<evidence type="ECO:0000313" key="4">
    <source>
        <dbReference type="EMBL" id="MDG0812416.1"/>
    </source>
</evidence>
<dbReference type="InterPro" id="IPR057666">
    <property type="entry name" value="DrpA_SLOG"/>
</dbReference>
<dbReference type="Gene3D" id="3.40.50.450">
    <property type="match status" value="1"/>
</dbReference>
<dbReference type="RefSeq" id="WP_277538032.1">
    <property type="nucleotide sequence ID" value="NZ_JAPDIA010000008.1"/>
</dbReference>
<evidence type="ECO:0000259" key="2">
    <source>
        <dbReference type="Pfam" id="PF02481"/>
    </source>
</evidence>
<keyword evidence="5" id="KW-1185">Reference proteome</keyword>
<accession>A0A9X4KXY2</accession>
<protein>
    <recommendedName>
        <fullName evidence="6">DprA winged helix domain-containing protein</fullName>
    </recommendedName>
</protein>
<comment type="similarity">
    <text evidence="1">Belongs to the DprA/Smf family.</text>
</comment>
<evidence type="ECO:0000313" key="5">
    <source>
        <dbReference type="Proteomes" id="UP001153404"/>
    </source>
</evidence>
<dbReference type="GO" id="GO:0009294">
    <property type="term" value="P:DNA-mediated transformation"/>
    <property type="evidence" value="ECO:0007669"/>
    <property type="project" value="InterPro"/>
</dbReference>
<dbReference type="InterPro" id="IPR036388">
    <property type="entry name" value="WH-like_DNA-bd_sf"/>
</dbReference>
<feature type="domain" description="Smf/DprA SLOG" evidence="2">
    <location>
        <begin position="2"/>
        <end position="44"/>
    </location>
</feature>
<evidence type="ECO:0000259" key="3">
    <source>
        <dbReference type="Pfam" id="PF17782"/>
    </source>
</evidence>
<dbReference type="InterPro" id="IPR003488">
    <property type="entry name" value="DprA"/>
</dbReference>
<organism evidence="4 5">
    <name type="scientific">Cohnella rhizosphaerae</name>
    <dbReference type="NCBI Taxonomy" id="1457232"/>
    <lineage>
        <taxon>Bacteria</taxon>
        <taxon>Bacillati</taxon>
        <taxon>Bacillota</taxon>
        <taxon>Bacilli</taxon>
        <taxon>Bacillales</taxon>
        <taxon>Paenibacillaceae</taxon>
        <taxon>Cohnella</taxon>
    </lineage>
</organism>